<evidence type="ECO:0000256" key="1">
    <source>
        <dbReference type="SAM" id="MobiDB-lite"/>
    </source>
</evidence>
<dbReference type="AlphaFoldDB" id="A0AAP0EU80"/>
<evidence type="ECO:0000313" key="3">
    <source>
        <dbReference type="Proteomes" id="UP001419268"/>
    </source>
</evidence>
<proteinExistence type="predicted"/>
<name>A0AAP0EU80_9MAGN</name>
<dbReference type="Proteomes" id="UP001419268">
    <property type="component" value="Unassembled WGS sequence"/>
</dbReference>
<organism evidence="2 3">
    <name type="scientific">Stephania cephalantha</name>
    <dbReference type="NCBI Taxonomy" id="152367"/>
    <lineage>
        <taxon>Eukaryota</taxon>
        <taxon>Viridiplantae</taxon>
        <taxon>Streptophyta</taxon>
        <taxon>Embryophyta</taxon>
        <taxon>Tracheophyta</taxon>
        <taxon>Spermatophyta</taxon>
        <taxon>Magnoliopsida</taxon>
        <taxon>Ranunculales</taxon>
        <taxon>Menispermaceae</taxon>
        <taxon>Menispermoideae</taxon>
        <taxon>Cissampelideae</taxon>
        <taxon>Stephania</taxon>
    </lineage>
</organism>
<sequence length="112" mass="12132">MGLPSGAQLIVVGGGGVYDPVTGDDGGYDPVPPPSAVPPRHHHHLLVRGLARDELVTRTGLPHDDTWKEGTLFGSLERTSCMRRIQFVYLEDGSIAAGTRGMVTYSMMWRDA</sequence>
<dbReference type="EMBL" id="JBBNAG010000011">
    <property type="protein sequence ID" value="KAK9095079.1"/>
    <property type="molecule type" value="Genomic_DNA"/>
</dbReference>
<keyword evidence="3" id="KW-1185">Reference proteome</keyword>
<gene>
    <name evidence="2" type="ORF">Scep_026548</name>
</gene>
<feature type="region of interest" description="Disordered" evidence="1">
    <location>
        <begin position="22"/>
        <end position="41"/>
    </location>
</feature>
<comment type="caution">
    <text evidence="2">The sequence shown here is derived from an EMBL/GenBank/DDBJ whole genome shotgun (WGS) entry which is preliminary data.</text>
</comment>
<protein>
    <submittedName>
        <fullName evidence="2">Uncharacterized protein</fullName>
    </submittedName>
</protein>
<accession>A0AAP0EU80</accession>
<reference evidence="2 3" key="1">
    <citation type="submission" date="2024-01" db="EMBL/GenBank/DDBJ databases">
        <title>Genome assemblies of Stephania.</title>
        <authorList>
            <person name="Yang L."/>
        </authorList>
    </citation>
    <scope>NUCLEOTIDE SEQUENCE [LARGE SCALE GENOMIC DNA]</scope>
    <source>
        <strain evidence="2">JXDWG</strain>
        <tissue evidence="2">Leaf</tissue>
    </source>
</reference>
<evidence type="ECO:0000313" key="2">
    <source>
        <dbReference type="EMBL" id="KAK9095079.1"/>
    </source>
</evidence>